<keyword evidence="4" id="KW-0560">Oxidoreductase</keyword>
<evidence type="ECO:0000256" key="1">
    <source>
        <dbReference type="ARBA" id="ARBA00022630"/>
    </source>
</evidence>
<dbReference type="SUPFAM" id="SSF52218">
    <property type="entry name" value="Flavoproteins"/>
    <property type="match status" value="1"/>
</dbReference>
<dbReference type="EMBL" id="LGSS01000001">
    <property type="protein sequence ID" value="KNF10036.1"/>
    <property type="molecule type" value="Genomic_DNA"/>
</dbReference>
<evidence type="ECO:0000256" key="2">
    <source>
        <dbReference type="ARBA" id="ARBA00022643"/>
    </source>
</evidence>
<keyword evidence="2" id="KW-0288">FMN</keyword>
<evidence type="ECO:0000259" key="3">
    <source>
        <dbReference type="Pfam" id="PF03358"/>
    </source>
</evidence>
<accession>A0A0L0WF34</accession>
<dbReference type="InterPro" id="IPR029039">
    <property type="entry name" value="Flavoprotein-like_sf"/>
</dbReference>
<keyword evidence="1" id="KW-0285">Flavoprotein</keyword>
<dbReference type="InterPro" id="IPR005025">
    <property type="entry name" value="FMN_Rdtase-like_dom"/>
</dbReference>
<dbReference type="Proteomes" id="UP000037267">
    <property type="component" value="Unassembled WGS sequence"/>
</dbReference>
<protein>
    <submittedName>
        <fullName evidence="4">NADPH-dependent FMN reductase RutF</fullName>
        <ecNumber evidence="4">1.5.1.38</ecNumber>
    </submittedName>
</protein>
<gene>
    <name evidence="4" type="primary">rutF1</name>
    <name evidence="4" type="ORF">CLPU_1c02010</name>
</gene>
<dbReference type="PANTHER" id="PTHR43278:SF2">
    <property type="entry name" value="IRON-SULFUR FLAVOPROTEIN"/>
    <property type="match status" value="1"/>
</dbReference>
<comment type="caution">
    <text evidence="4">The sequence shown here is derived from an EMBL/GenBank/DDBJ whole genome shotgun (WGS) entry which is preliminary data.</text>
</comment>
<evidence type="ECO:0000313" key="4">
    <source>
        <dbReference type="EMBL" id="KNF10036.1"/>
    </source>
</evidence>
<keyword evidence="5" id="KW-1185">Reference proteome</keyword>
<dbReference type="OrthoDB" id="9805976at2"/>
<sequence length="244" mass="28479">MKKVLIINSSFRKKNTYKVLKSIEDIFKGKDIEVEYLHLHEYDIKDCYGCEVCILKGMCSINDDMIKIIEKIENCDGIIISTPVYMNNLSGKLKTFFDRTCEWFHRPRIPGKPVLLVATTASSGLSSTFKVMNSIMLQWGTNVTGTIGRKISRINQKVDYKEVEKFIHTLKGEIGDYRPSLNQLITFQVQKILAENVFPLDKEYWENQGWINNIYFYSSKINFFKKIISRLFYKILKRNVKPCV</sequence>
<dbReference type="InterPro" id="IPR051796">
    <property type="entry name" value="ISF_SsuE-like"/>
</dbReference>
<dbReference type="AlphaFoldDB" id="A0A0L0WF34"/>
<reference evidence="5" key="1">
    <citation type="submission" date="2015-07" db="EMBL/GenBank/DDBJ databases">
        <title>Draft genome sequence of the purine-degrading Gottschalkia purinilyticum DSM 1384 (formerly Clostridium purinilyticum).</title>
        <authorList>
            <person name="Poehlein A."/>
            <person name="Schiel-Bengelsdorf B."/>
            <person name="Bengelsdorf F.R."/>
            <person name="Daniel R."/>
            <person name="Duerre P."/>
        </authorList>
    </citation>
    <scope>NUCLEOTIDE SEQUENCE [LARGE SCALE GENOMIC DNA]</scope>
    <source>
        <strain evidence="5">DSM 1384</strain>
    </source>
</reference>
<dbReference type="Pfam" id="PF03358">
    <property type="entry name" value="FMN_red"/>
    <property type="match status" value="1"/>
</dbReference>
<dbReference type="EC" id="1.5.1.38" evidence="4"/>
<organism evidence="4 5">
    <name type="scientific">Gottschalkia purinilytica</name>
    <name type="common">Clostridium purinilyticum</name>
    <dbReference type="NCBI Taxonomy" id="1503"/>
    <lineage>
        <taxon>Bacteria</taxon>
        <taxon>Bacillati</taxon>
        <taxon>Bacillota</taxon>
        <taxon>Tissierellia</taxon>
        <taxon>Tissierellales</taxon>
        <taxon>Gottschalkiaceae</taxon>
        <taxon>Gottschalkia</taxon>
    </lineage>
</organism>
<dbReference type="RefSeq" id="WP_050353764.1">
    <property type="nucleotide sequence ID" value="NZ_LGSS01000001.1"/>
</dbReference>
<proteinExistence type="predicted"/>
<evidence type="ECO:0000313" key="5">
    <source>
        <dbReference type="Proteomes" id="UP000037267"/>
    </source>
</evidence>
<name>A0A0L0WF34_GOTPU</name>
<feature type="domain" description="NADPH-dependent FMN reductase-like" evidence="3">
    <location>
        <begin position="3"/>
        <end position="140"/>
    </location>
</feature>
<dbReference type="Gene3D" id="3.40.50.360">
    <property type="match status" value="1"/>
</dbReference>
<dbReference type="PANTHER" id="PTHR43278">
    <property type="entry name" value="NAD(P)H-DEPENDENT FMN-CONTAINING OXIDOREDUCTASE YWQN-RELATED"/>
    <property type="match status" value="1"/>
</dbReference>
<dbReference type="GO" id="GO:0052873">
    <property type="term" value="F:FMN reductase (NADPH) activity"/>
    <property type="evidence" value="ECO:0007669"/>
    <property type="project" value="UniProtKB-EC"/>
</dbReference>
<dbReference type="STRING" id="1503.CLPU_1c02010"/>